<dbReference type="Proteomes" id="UP000695802">
    <property type="component" value="Unassembled WGS sequence"/>
</dbReference>
<dbReference type="EMBL" id="JAFIWB010000008">
    <property type="protein sequence ID" value="MBN6102477.1"/>
    <property type="molecule type" value="Genomic_DNA"/>
</dbReference>
<sequence>MAIVPDSPASHSRFASAVLIGLGHPERDAVEAFIARVYRQRYGAVLRGFLPHLLAYYDADGGLRAALGLRCASEGELFVEHYLERPAELAIAERMPRRVARSELVEVGNFAAEQAGDARAMIQALTGTLHAAGLRWVLFVATRQLRNTFDRLHLATVDLGEARGERLRGDPSDWGDYYAAQPRLTFGDIAAGHAFLQRAAAPRADAMSLFHAGPFQPCLAGAP</sequence>
<gene>
    <name evidence="1" type="ORF">JR064_09890</name>
</gene>
<dbReference type="InterPro" id="IPR022050">
    <property type="entry name" value="T_hemolysin"/>
</dbReference>
<evidence type="ECO:0000313" key="1">
    <source>
        <dbReference type="EMBL" id="MBN6102477.1"/>
    </source>
</evidence>
<dbReference type="RefSeq" id="WP_191824535.1">
    <property type="nucleotide sequence ID" value="NZ_JACSQX010000002.1"/>
</dbReference>
<organism evidence="1 2">
    <name type="scientific">Xanthomonas bonasiae</name>
    <dbReference type="NCBI Taxonomy" id="2810351"/>
    <lineage>
        <taxon>Bacteria</taxon>
        <taxon>Pseudomonadati</taxon>
        <taxon>Pseudomonadota</taxon>
        <taxon>Gammaproteobacteria</taxon>
        <taxon>Lysobacterales</taxon>
        <taxon>Lysobacteraceae</taxon>
        <taxon>Xanthomonas</taxon>
    </lineage>
</organism>
<dbReference type="Pfam" id="PF12261">
    <property type="entry name" value="T_hemolysin"/>
    <property type="match status" value="1"/>
</dbReference>
<evidence type="ECO:0000313" key="2">
    <source>
        <dbReference type="Proteomes" id="UP000695802"/>
    </source>
</evidence>
<protein>
    <submittedName>
        <fullName evidence="1">Thermostable hemolysin</fullName>
    </submittedName>
</protein>
<keyword evidence="2" id="KW-1185">Reference proteome</keyword>
<comment type="caution">
    <text evidence="1">The sequence shown here is derived from an EMBL/GenBank/DDBJ whole genome shotgun (WGS) entry which is preliminary data.</text>
</comment>
<reference evidence="1 2" key="1">
    <citation type="submission" date="2021-02" db="EMBL/GenBank/DDBJ databases">
        <title>Taxonomically Unique Crown Gall-Associated Xanthomonas Stains Have Deficiency in Virulence Repertories.</title>
        <authorList>
            <person name="Mafakheri H."/>
            <person name="Taghavi S.M."/>
            <person name="Dimkic I."/>
            <person name="Nemanja K."/>
            <person name="Osdaghi E."/>
        </authorList>
    </citation>
    <scope>NUCLEOTIDE SEQUENCE [LARGE SCALE GENOMIC DNA]</scope>
    <source>
        <strain evidence="1 2">FX4</strain>
    </source>
</reference>
<accession>A0ABS3B1L6</accession>
<proteinExistence type="predicted"/>
<name>A0ABS3B1L6_9XANT</name>